<dbReference type="PANTHER" id="PTHR10003">
    <property type="entry name" value="SUPEROXIDE DISMUTASE CU-ZN -RELATED"/>
    <property type="match status" value="1"/>
</dbReference>
<keyword evidence="3 7" id="KW-0862">Zinc</keyword>
<feature type="domain" description="Superoxide dismutase copper/zinc binding" evidence="8">
    <location>
        <begin position="13"/>
        <end position="146"/>
    </location>
</feature>
<dbReference type="PROSITE" id="PS00087">
    <property type="entry name" value="SOD_CU_ZN_1"/>
    <property type="match status" value="1"/>
</dbReference>
<reference evidence="10 11" key="2">
    <citation type="submission" date="2016-03" db="EMBL/GenBank/DDBJ databases">
        <title>EvidentialGene: Evidence-directed Construction of Genes on Genomes.</title>
        <authorList>
            <person name="Gilbert D.G."/>
            <person name="Choi J.-H."/>
            <person name="Mockaitis K."/>
            <person name="Colbourne J."/>
            <person name="Pfrender M."/>
        </authorList>
    </citation>
    <scope>NUCLEOTIDE SEQUENCE [LARGE SCALE GENOMIC DNA]</scope>
    <source>
        <strain evidence="10 11">Xinb3</strain>
        <tissue evidence="10">Complete organism</tissue>
    </source>
</reference>
<name>A0A0P5SL45_9CRUS</name>
<dbReference type="SUPFAM" id="SSF49329">
    <property type="entry name" value="Cu,Zn superoxide dismutase-like"/>
    <property type="match status" value="1"/>
</dbReference>
<dbReference type="PROSITE" id="PS00332">
    <property type="entry name" value="SOD_CU_ZN_2"/>
    <property type="match status" value="1"/>
</dbReference>
<evidence type="ECO:0000313" key="11">
    <source>
        <dbReference type="Proteomes" id="UP000076858"/>
    </source>
</evidence>
<gene>
    <name evidence="10" type="ORF">APZ42_027220</name>
</gene>
<evidence type="ECO:0000256" key="6">
    <source>
        <dbReference type="ARBA" id="ARBA00023008"/>
    </source>
</evidence>
<dbReference type="EC" id="1.15.1.1" evidence="7"/>
<accession>A0A0P5SL45</accession>
<evidence type="ECO:0000256" key="7">
    <source>
        <dbReference type="RuleBase" id="RU000393"/>
    </source>
</evidence>
<dbReference type="GO" id="GO:0005507">
    <property type="term" value="F:copper ion binding"/>
    <property type="evidence" value="ECO:0007669"/>
    <property type="project" value="InterPro"/>
</dbReference>
<comment type="cofactor">
    <cofactor evidence="7">
        <name>Zn(2+)</name>
        <dbReference type="ChEBI" id="CHEBI:29105"/>
    </cofactor>
    <text evidence="7">Binds 1 zinc ion per subunit.</text>
</comment>
<dbReference type="CDD" id="cd00305">
    <property type="entry name" value="Cu-Zn_Superoxide_Dismutase"/>
    <property type="match status" value="1"/>
</dbReference>
<evidence type="ECO:0000256" key="4">
    <source>
        <dbReference type="ARBA" id="ARBA00022862"/>
    </source>
</evidence>
<sequence>MTSAVCVLLGEKVKGTLHFEQQGEVLVIMGEVTGLTPGEHGFHIHEFGDYTNGCMSAGPHFNPTGVDHGGPFDEVRHVGDCGNLIANESGVAKVDIKDCLMTLTGEYGIIGRTAVVHADPDDLGKGGHELSKVTGNAGARVACGIVGIGK</sequence>
<dbReference type="OrthoDB" id="2015551at2759"/>
<dbReference type="GO" id="GO:0004784">
    <property type="term" value="F:superoxide dismutase activity"/>
    <property type="evidence" value="ECO:0007669"/>
    <property type="project" value="UniProtKB-EC"/>
</dbReference>
<dbReference type="InterPro" id="IPR018152">
    <property type="entry name" value="SOD_Cu/Zn_BS"/>
</dbReference>
<reference evidence="9" key="1">
    <citation type="submission" date="2015-10" db="EMBL/GenBank/DDBJ databases">
        <title>EvidentialGene: Evidence-directed Construction of Complete mRNA Transcriptomes without Genomes.</title>
        <authorList>
            <person name="Gilbert D.G."/>
        </authorList>
    </citation>
    <scope>NUCLEOTIDE SEQUENCE</scope>
</reference>
<protein>
    <recommendedName>
        <fullName evidence="7">Superoxide dismutase [Cu-Zn]</fullName>
        <ecNumber evidence="7">1.15.1.1</ecNumber>
    </recommendedName>
</protein>
<comment type="cofactor">
    <cofactor evidence="7">
        <name>Cu cation</name>
        <dbReference type="ChEBI" id="CHEBI:23378"/>
    </cofactor>
    <text evidence="7">Binds 1 copper ion per subunit.</text>
</comment>
<dbReference type="Pfam" id="PF00080">
    <property type="entry name" value="Sod_Cu"/>
    <property type="match status" value="1"/>
</dbReference>
<evidence type="ECO:0000313" key="10">
    <source>
        <dbReference type="EMBL" id="KZS08537.1"/>
    </source>
</evidence>
<evidence type="ECO:0000256" key="5">
    <source>
        <dbReference type="ARBA" id="ARBA00023002"/>
    </source>
</evidence>
<dbReference type="AlphaFoldDB" id="A0A0P5SL45"/>
<keyword evidence="5 7" id="KW-0560">Oxidoreductase</keyword>
<dbReference type="InterPro" id="IPR036423">
    <property type="entry name" value="SOD-like_Cu/Zn_dom_sf"/>
</dbReference>
<dbReference type="STRING" id="35525.A0A0P5SL45"/>
<keyword evidence="4" id="KW-0049">Antioxidant</keyword>
<evidence type="ECO:0000256" key="2">
    <source>
        <dbReference type="ARBA" id="ARBA00022723"/>
    </source>
</evidence>
<evidence type="ECO:0000256" key="3">
    <source>
        <dbReference type="ARBA" id="ARBA00022833"/>
    </source>
</evidence>
<evidence type="ECO:0000256" key="1">
    <source>
        <dbReference type="ARBA" id="ARBA00010457"/>
    </source>
</evidence>
<proteinExistence type="inferred from homology"/>
<keyword evidence="11" id="KW-1185">Reference proteome</keyword>
<dbReference type="Gene3D" id="2.60.40.200">
    <property type="entry name" value="Superoxide dismutase, copper/zinc binding domain"/>
    <property type="match status" value="1"/>
</dbReference>
<organism evidence="9">
    <name type="scientific">Daphnia magna</name>
    <dbReference type="NCBI Taxonomy" id="35525"/>
    <lineage>
        <taxon>Eukaryota</taxon>
        <taxon>Metazoa</taxon>
        <taxon>Ecdysozoa</taxon>
        <taxon>Arthropoda</taxon>
        <taxon>Crustacea</taxon>
        <taxon>Branchiopoda</taxon>
        <taxon>Diplostraca</taxon>
        <taxon>Cladocera</taxon>
        <taxon>Anomopoda</taxon>
        <taxon>Daphniidae</taxon>
        <taxon>Daphnia</taxon>
    </lineage>
</organism>
<dbReference type="InterPro" id="IPR001424">
    <property type="entry name" value="SOD_Cu_Zn_dom"/>
</dbReference>
<evidence type="ECO:0000313" key="9">
    <source>
        <dbReference type="EMBL" id="JAL60092.1"/>
    </source>
</evidence>
<dbReference type="SMR" id="A0A0P5SL45"/>
<dbReference type="FunFam" id="2.60.40.200:FF:000001">
    <property type="entry name" value="Superoxide dismutase [Cu-Zn]"/>
    <property type="match status" value="1"/>
</dbReference>
<dbReference type="Proteomes" id="UP000076858">
    <property type="component" value="Unassembled WGS sequence"/>
</dbReference>
<dbReference type="InterPro" id="IPR024134">
    <property type="entry name" value="SOD_Cu/Zn_/chaperone"/>
</dbReference>
<dbReference type="EMBL" id="GDIQ01091634">
    <property type="protein sequence ID" value="JAL60092.1"/>
    <property type="molecule type" value="Transcribed_RNA"/>
</dbReference>
<dbReference type="EMBL" id="LRGB01002190">
    <property type="protein sequence ID" value="KZS08537.1"/>
    <property type="molecule type" value="Genomic_DNA"/>
</dbReference>
<keyword evidence="6 7" id="KW-0186">Copper</keyword>
<dbReference type="PRINTS" id="PR00068">
    <property type="entry name" value="CUZNDISMTASE"/>
</dbReference>
<keyword evidence="2 7" id="KW-0479">Metal-binding</keyword>
<evidence type="ECO:0000259" key="8">
    <source>
        <dbReference type="Pfam" id="PF00080"/>
    </source>
</evidence>
<comment type="function">
    <text evidence="7">Destroys radicals which are normally produced within the cells and which are toxic to biological systems.</text>
</comment>
<comment type="similarity">
    <text evidence="1 7">Belongs to the Cu-Zn superoxide dismutase family.</text>
</comment>
<comment type="catalytic activity">
    <reaction evidence="7">
        <text>2 superoxide + 2 H(+) = H2O2 + O2</text>
        <dbReference type="Rhea" id="RHEA:20696"/>
        <dbReference type="ChEBI" id="CHEBI:15378"/>
        <dbReference type="ChEBI" id="CHEBI:15379"/>
        <dbReference type="ChEBI" id="CHEBI:16240"/>
        <dbReference type="ChEBI" id="CHEBI:18421"/>
        <dbReference type="EC" id="1.15.1.1"/>
    </reaction>
</comment>